<proteinExistence type="inferred from homology"/>
<keyword evidence="3 7" id="KW-0694">RNA-binding</keyword>
<dbReference type="GO" id="GO:0003735">
    <property type="term" value="F:structural constituent of ribosome"/>
    <property type="evidence" value="ECO:0007669"/>
    <property type="project" value="UniProtKB-UniRule"/>
</dbReference>
<accession>A0A0G0EU22</accession>
<keyword evidence="2 7" id="KW-0699">rRNA-binding</keyword>
<reference evidence="9 10" key="1">
    <citation type="journal article" date="2015" name="Nature">
        <title>rRNA introns, odd ribosomes, and small enigmatic genomes across a large radiation of phyla.</title>
        <authorList>
            <person name="Brown C.T."/>
            <person name="Hug L.A."/>
            <person name="Thomas B.C."/>
            <person name="Sharon I."/>
            <person name="Castelle C.J."/>
            <person name="Singh A."/>
            <person name="Wilkins M.J."/>
            <person name="Williams K.H."/>
            <person name="Banfield J.F."/>
        </authorList>
    </citation>
    <scope>NUCLEOTIDE SEQUENCE [LARGE SCALE GENOMIC DNA]</scope>
</reference>
<evidence type="ECO:0000313" key="9">
    <source>
        <dbReference type="EMBL" id="KKQ10398.1"/>
    </source>
</evidence>
<evidence type="ECO:0000256" key="7">
    <source>
        <dbReference type="HAMAP-Rule" id="MF_01325"/>
    </source>
</evidence>
<dbReference type="GO" id="GO:0022625">
    <property type="term" value="C:cytosolic large ribosomal subunit"/>
    <property type="evidence" value="ECO:0007669"/>
    <property type="project" value="TreeGrafter"/>
</dbReference>
<dbReference type="NCBIfam" id="TIGR03625">
    <property type="entry name" value="L3_bact"/>
    <property type="match status" value="1"/>
</dbReference>
<feature type="region of interest" description="Disordered" evidence="8">
    <location>
        <begin position="117"/>
        <end position="158"/>
    </location>
</feature>
<sequence>MLNTLLGIKKGMTSTYDSRGRRVGATLVQIEPNFVTQVKVAEGKDGYNSVQLGISTKKSLKKPQLGHLKKAGIEKATRWMREIRTEEAQQDITPGQEIQIGQVFFVGDALKVTGTSKGKGFQGGVRRHGFHGGPKTHGQSDRHRAPGSIGTGTTPGRVLKGKKMAGHMGSEKTSYRNLEVVSVDKTNNILAIKGGVPGPIGGLVIIEKLGRIKGYTPPPEEKEEEEVVSDVEQMEAGGGTVEEESKGSEGTEESEVKEKQIVEDTKKEGEENAS</sequence>
<dbReference type="Gene3D" id="2.40.30.10">
    <property type="entry name" value="Translation factors"/>
    <property type="match status" value="1"/>
</dbReference>
<dbReference type="Proteomes" id="UP000034492">
    <property type="component" value="Unassembled WGS sequence"/>
</dbReference>
<evidence type="ECO:0000256" key="5">
    <source>
        <dbReference type="ARBA" id="ARBA00023274"/>
    </source>
</evidence>
<dbReference type="EMBL" id="LBSA01000005">
    <property type="protein sequence ID" value="KKQ10398.1"/>
    <property type="molecule type" value="Genomic_DNA"/>
</dbReference>
<keyword evidence="4 7" id="KW-0689">Ribosomal protein</keyword>
<keyword evidence="5 7" id="KW-0687">Ribonucleoprotein</keyword>
<evidence type="ECO:0000256" key="4">
    <source>
        <dbReference type="ARBA" id="ARBA00022980"/>
    </source>
</evidence>
<dbReference type="SUPFAM" id="SSF50447">
    <property type="entry name" value="Translation proteins"/>
    <property type="match status" value="1"/>
</dbReference>
<dbReference type="FunFam" id="2.40.30.10:FF:000004">
    <property type="entry name" value="50S ribosomal protein L3"/>
    <property type="match status" value="1"/>
</dbReference>
<dbReference type="InterPro" id="IPR019927">
    <property type="entry name" value="Ribosomal_uL3_bac/org-type"/>
</dbReference>
<organism evidence="9 10">
    <name type="scientific">Candidatus Daviesbacteria bacterium GW2011_GWB1_36_5</name>
    <dbReference type="NCBI Taxonomy" id="1618426"/>
    <lineage>
        <taxon>Bacteria</taxon>
        <taxon>Candidatus Daviesiibacteriota</taxon>
    </lineage>
</organism>
<feature type="compositionally biased region" description="Basic and acidic residues" evidence="8">
    <location>
        <begin position="243"/>
        <end position="274"/>
    </location>
</feature>
<evidence type="ECO:0000313" key="10">
    <source>
        <dbReference type="Proteomes" id="UP000034492"/>
    </source>
</evidence>
<dbReference type="GO" id="GO:0019843">
    <property type="term" value="F:rRNA binding"/>
    <property type="evidence" value="ECO:0007669"/>
    <property type="project" value="UniProtKB-UniRule"/>
</dbReference>
<dbReference type="Pfam" id="PF00297">
    <property type="entry name" value="Ribosomal_L3"/>
    <property type="match status" value="1"/>
</dbReference>
<protein>
    <recommendedName>
        <fullName evidence="6 7">Large ribosomal subunit protein uL3</fullName>
    </recommendedName>
</protein>
<dbReference type="PANTHER" id="PTHR11229">
    <property type="entry name" value="50S RIBOSOMAL PROTEIN L3"/>
    <property type="match status" value="1"/>
</dbReference>
<dbReference type="AlphaFoldDB" id="A0A0G0EU22"/>
<name>A0A0G0EU22_9BACT</name>
<dbReference type="InterPro" id="IPR000597">
    <property type="entry name" value="Ribosomal_uL3"/>
</dbReference>
<evidence type="ECO:0000256" key="3">
    <source>
        <dbReference type="ARBA" id="ARBA00022884"/>
    </source>
</evidence>
<evidence type="ECO:0000256" key="2">
    <source>
        <dbReference type="ARBA" id="ARBA00022730"/>
    </source>
</evidence>
<feature type="region of interest" description="Disordered" evidence="8">
    <location>
        <begin position="213"/>
        <end position="274"/>
    </location>
</feature>
<dbReference type="PATRIC" id="fig|1618426.3.peg.244"/>
<comment type="subunit">
    <text evidence="7">Part of the 50S ribosomal subunit. Forms a cluster with proteins L14 and L19.</text>
</comment>
<feature type="compositionally biased region" description="Acidic residues" evidence="8">
    <location>
        <begin position="221"/>
        <end position="233"/>
    </location>
</feature>
<comment type="similarity">
    <text evidence="1 7">Belongs to the universal ribosomal protein uL3 family.</text>
</comment>
<evidence type="ECO:0000256" key="6">
    <source>
        <dbReference type="ARBA" id="ARBA00035243"/>
    </source>
</evidence>
<evidence type="ECO:0000256" key="8">
    <source>
        <dbReference type="SAM" id="MobiDB-lite"/>
    </source>
</evidence>
<gene>
    <name evidence="7" type="primary">rplC</name>
    <name evidence="9" type="ORF">US19_C0005G0010</name>
</gene>
<dbReference type="InterPro" id="IPR009000">
    <property type="entry name" value="Transl_B-barrel_sf"/>
</dbReference>
<dbReference type="GO" id="GO:0006412">
    <property type="term" value="P:translation"/>
    <property type="evidence" value="ECO:0007669"/>
    <property type="project" value="UniProtKB-UniRule"/>
</dbReference>
<comment type="caution">
    <text evidence="9">The sequence shown here is derived from an EMBL/GenBank/DDBJ whole genome shotgun (WGS) entry which is preliminary data.</text>
</comment>
<dbReference type="Gene3D" id="3.30.160.810">
    <property type="match status" value="1"/>
</dbReference>
<evidence type="ECO:0000256" key="1">
    <source>
        <dbReference type="ARBA" id="ARBA00006540"/>
    </source>
</evidence>
<comment type="function">
    <text evidence="7">One of the primary rRNA binding proteins, it binds directly near the 3'-end of the 23S rRNA, where it nucleates assembly of the 50S subunit.</text>
</comment>
<dbReference type="HAMAP" id="MF_01325_B">
    <property type="entry name" value="Ribosomal_uL3_B"/>
    <property type="match status" value="1"/>
</dbReference>
<dbReference type="PANTHER" id="PTHR11229:SF16">
    <property type="entry name" value="LARGE RIBOSOMAL SUBUNIT PROTEIN UL3C"/>
    <property type="match status" value="1"/>
</dbReference>